<dbReference type="AlphaFoldDB" id="A0AAU8LXT8"/>
<proteinExistence type="inferred from homology"/>
<dbReference type="InterPro" id="IPR050106">
    <property type="entry name" value="HistidinolP_aminotransfase"/>
</dbReference>
<organism evidence="6">
    <name type="scientific">Candidatus Electrothrix aestuarii</name>
    <dbReference type="NCBI Taxonomy" id="3062594"/>
    <lineage>
        <taxon>Bacteria</taxon>
        <taxon>Pseudomonadati</taxon>
        <taxon>Thermodesulfobacteriota</taxon>
        <taxon>Desulfobulbia</taxon>
        <taxon>Desulfobulbales</taxon>
        <taxon>Desulfobulbaceae</taxon>
        <taxon>Candidatus Electrothrix</taxon>
    </lineage>
</organism>
<dbReference type="InterPro" id="IPR015424">
    <property type="entry name" value="PyrdxlP-dep_Trfase"/>
</dbReference>
<accession>A0AAU8LXT8</accession>
<evidence type="ECO:0000256" key="3">
    <source>
        <dbReference type="ARBA" id="ARBA00022679"/>
    </source>
</evidence>
<evidence type="ECO:0000256" key="4">
    <source>
        <dbReference type="ARBA" id="ARBA00022898"/>
    </source>
</evidence>
<dbReference type="GO" id="GO:0030170">
    <property type="term" value="F:pyridoxal phosphate binding"/>
    <property type="evidence" value="ECO:0007669"/>
    <property type="project" value="InterPro"/>
</dbReference>
<keyword evidence="4" id="KW-0663">Pyridoxal phosphate</keyword>
<dbReference type="EMBL" id="CP159373">
    <property type="protein sequence ID" value="XCN74013.1"/>
    <property type="molecule type" value="Genomic_DNA"/>
</dbReference>
<gene>
    <name evidence="6" type="ORF">Q3M24_04445</name>
</gene>
<evidence type="ECO:0000259" key="5">
    <source>
        <dbReference type="Pfam" id="PF00155"/>
    </source>
</evidence>
<dbReference type="CDD" id="cd00609">
    <property type="entry name" value="AAT_like"/>
    <property type="match status" value="1"/>
</dbReference>
<dbReference type="Pfam" id="PF00155">
    <property type="entry name" value="Aminotran_1_2"/>
    <property type="match status" value="1"/>
</dbReference>
<evidence type="ECO:0000256" key="1">
    <source>
        <dbReference type="ARBA" id="ARBA00007970"/>
    </source>
</evidence>
<reference evidence="6" key="2">
    <citation type="submission" date="2024-06" db="EMBL/GenBank/DDBJ databases">
        <authorList>
            <person name="Plum-Jensen L.E."/>
            <person name="Schramm A."/>
            <person name="Marshall I.P.G."/>
        </authorList>
    </citation>
    <scope>NUCLEOTIDE SEQUENCE</scope>
    <source>
        <strain evidence="6">Rat1</strain>
    </source>
</reference>
<sequence length="152" mass="16767">MAAAQETLNGLHRYPDGSSYHLTNAVAEWTGAAPEEIILGNGSNEVIEFLVKAFVRSGDEVITSHPSFLMYQKFVQVRGGTNVVIPLKDMVHDLEAIAAAVTDPTKLIFLDNPNNPCATLVSKEDFAAFLCIIRHNYGRIRAELGDRPLWQN</sequence>
<dbReference type="InterPro" id="IPR015421">
    <property type="entry name" value="PyrdxlP-dep_Trfase_major"/>
</dbReference>
<dbReference type="PANTHER" id="PTHR43643">
    <property type="entry name" value="HISTIDINOL-PHOSPHATE AMINOTRANSFERASE 2"/>
    <property type="match status" value="1"/>
</dbReference>
<dbReference type="KEGG" id="eaj:Q3M24_04445"/>
<dbReference type="GO" id="GO:0008483">
    <property type="term" value="F:transaminase activity"/>
    <property type="evidence" value="ECO:0007669"/>
    <property type="project" value="UniProtKB-KW"/>
</dbReference>
<dbReference type="Gene3D" id="3.40.640.10">
    <property type="entry name" value="Type I PLP-dependent aspartate aminotransferase-like (Major domain)"/>
    <property type="match status" value="1"/>
</dbReference>
<evidence type="ECO:0000313" key="6">
    <source>
        <dbReference type="EMBL" id="XCN74013.1"/>
    </source>
</evidence>
<reference evidence="6" key="1">
    <citation type="journal article" date="2024" name="Syst. Appl. Microbiol.">
        <title>First single-strain enrichments of Electrothrix cable bacteria, description of E. aestuarii sp. nov. and E. rattekaaiensis sp. nov., and proposal of a cable bacteria taxonomy following the rules of the SeqCode.</title>
        <authorList>
            <person name="Plum-Jensen L.E."/>
            <person name="Schramm A."/>
            <person name="Marshall I.P.G."/>
        </authorList>
    </citation>
    <scope>NUCLEOTIDE SEQUENCE</scope>
    <source>
        <strain evidence="6">Rat1</strain>
    </source>
</reference>
<keyword evidence="2 6" id="KW-0032">Aminotransferase</keyword>
<keyword evidence="3" id="KW-0808">Transferase</keyword>
<dbReference type="InterPro" id="IPR004839">
    <property type="entry name" value="Aminotransferase_I/II_large"/>
</dbReference>
<feature type="domain" description="Aminotransferase class I/classII large" evidence="5">
    <location>
        <begin position="7"/>
        <end position="134"/>
    </location>
</feature>
<name>A0AAU8LXT8_9BACT</name>
<protein>
    <submittedName>
        <fullName evidence="6">Aminotransferase class I/II-fold pyridoxal phosphate-dependent enzyme</fullName>
    </submittedName>
</protein>
<evidence type="ECO:0000256" key="2">
    <source>
        <dbReference type="ARBA" id="ARBA00022576"/>
    </source>
</evidence>
<dbReference type="SUPFAM" id="SSF53383">
    <property type="entry name" value="PLP-dependent transferases"/>
    <property type="match status" value="1"/>
</dbReference>
<comment type="similarity">
    <text evidence="1">Belongs to the class-II pyridoxal-phosphate-dependent aminotransferase family. Histidinol-phosphate aminotransferase subfamily.</text>
</comment>
<dbReference type="PANTHER" id="PTHR43643:SF3">
    <property type="entry name" value="HISTIDINOL-PHOSPHATE AMINOTRANSFERASE"/>
    <property type="match status" value="1"/>
</dbReference>